<dbReference type="AlphaFoldDB" id="A0A2V1E767"/>
<dbReference type="PROSITE" id="PS51502">
    <property type="entry name" value="S_R_A_B_BARREL"/>
    <property type="match status" value="1"/>
</dbReference>
<protein>
    <recommendedName>
        <fullName evidence="1">Stress-response A/B barrel domain-containing protein</fullName>
    </recommendedName>
</protein>
<sequence>MSASEADPVTRIACFKFRSNVSASVKGDRTRAFLNLYAQHQDLILGMPKGGRPSNTALNLTGVEMEKGWDTGFVVQFKSEAARKEFDTDPGHDRLKEETDPFLEKVFVYDFVEQEGLGW</sequence>
<dbReference type="SUPFAM" id="SSF54909">
    <property type="entry name" value="Dimeric alpha+beta barrel"/>
    <property type="match status" value="1"/>
</dbReference>
<evidence type="ECO:0000313" key="2">
    <source>
        <dbReference type="EMBL" id="PVI06196.1"/>
    </source>
</evidence>
<dbReference type="Proteomes" id="UP000244855">
    <property type="component" value="Unassembled WGS sequence"/>
</dbReference>
<organism evidence="2 3">
    <name type="scientific">Periconia macrospinosa</name>
    <dbReference type="NCBI Taxonomy" id="97972"/>
    <lineage>
        <taxon>Eukaryota</taxon>
        <taxon>Fungi</taxon>
        <taxon>Dikarya</taxon>
        <taxon>Ascomycota</taxon>
        <taxon>Pezizomycotina</taxon>
        <taxon>Dothideomycetes</taxon>
        <taxon>Pleosporomycetidae</taxon>
        <taxon>Pleosporales</taxon>
        <taxon>Massarineae</taxon>
        <taxon>Periconiaceae</taxon>
        <taxon>Periconia</taxon>
    </lineage>
</organism>
<dbReference type="EMBL" id="KZ805310">
    <property type="protein sequence ID" value="PVI06196.1"/>
    <property type="molecule type" value="Genomic_DNA"/>
</dbReference>
<dbReference type="OrthoDB" id="1601230at2759"/>
<dbReference type="Gene3D" id="3.30.70.100">
    <property type="match status" value="1"/>
</dbReference>
<proteinExistence type="predicted"/>
<evidence type="ECO:0000259" key="1">
    <source>
        <dbReference type="PROSITE" id="PS51502"/>
    </source>
</evidence>
<dbReference type="SMART" id="SM00886">
    <property type="entry name" value="Dabb"/>
    <property type="match status" value="1"/>
</dbReference>
<reference evidence="2 3" key="1">
    <citation type="journal article" date="2018" name="Sci. Rep.">
        <title>Comparative genomics provides insights into the lifestyle and reveals functional heterogeneity of dark septate endophytic fungi.</title>
        <authorList>
            <person name="Knapp D.G."/>
            <person name="Nemeth J.B."/>
            <person name="Barry K."/>
            <person name="Hainaut M."/>
            <person name="Henrissat B."/>
            <person name="Johnson J."/>
            <person name="Kuo A."/>
            <person name="Lim J.H.P."/>
            <person name="Lipzen A."/>
            <person name="Nolan M."/>
            <person name="Ohm R.A."/>
            <person name="Tamas L."/>
            <person name="Grigoriev I.V."/>
            <person name="Spatafora J.W."/>
            <person name="Nagy L.G."/>
            <person name="Kovacs G.M."/>
        </authorList>
    </citation>
    <scope>NUCLEOTIDE SEQUENCE [LARGE SCALE GENOMIC DNA]</scope>
    <source>
        <strain evidence="2 3">DSE2036</strain>
    </source>
</reference>
<accession>A0A2V1E767</accession>
<feature type="domain" description="Stress-response A/B barrel" evidence="1">
    <location>
        <begin position="9"/>
        <end position="111"/>
    </location>
</feature>
<dbReference type="InterPro" id="IPR013097">
    <property type="entry name" value="Dabb"/>
</dbReference>
<keyword evidence="3" id="KW-1185">Reference proteome</keyword>
<gene>
    <name evidence="2" type="ORF">DM02DRAFT_515412</name>
</gene>
<dbReference type="Pfam" id="PF07876">
    <property type="entry name" value="Dabb"/>
    <property type="match status" value="1"/>
</dbReference>
<name>A0A2V1E767_9PLEO</name>
<evidence type="ECO:0000313" key="3">
    <source>
        <dbReference type="Proteomes" id="UP000244855"/>
    </source>
</evidence>
<dbReference type="InterPro" id="IPR011008">
    <property type="entry name" value="Dimeric_a/b-barrel"/>
</dbReference>